<evidence type="ECO:0000313" key="5">
    <source>
        <dbReference type="Proteomes" id="UP001218629"/>
    </source>
</evidence>
<name>A0ABY8A126_9ACTN</name>
<evidence type="ECO:0000313" key="4">
    <source>
        <dbReference type="EMBL" id="WEB37919.1"/>
    </source>
</evidence>
<feature type="domain" description="Thioesterase TesA-like" evidence="3">
    <location>
        <begin position="26"/>
        <end position="248"/>
    </location>
</feature>
<dbReference type="InterPro" id="IPR001031">
    <property type="entry name" value="Thioesterase"/>
</dbReference>
<dbReference type="GO" id="GO:0016787">
    <property type="term" value="F:hydrolase activity"/>
    <property type="evidence" value="ECO:0007669"/>
    <property type="project" value="UniProtKB-KW"/>
</dbReference>
<evidence type="ECO:0000259" key="3">
    <source>
        <dbReference type="SMART" id="SM00824"/>
    </source>
</evidence>
<accession>A0ABY8A126</accession>
<dbReference type="SMART" id="SM00824">
    <property type="entry name" value="PKS_TE"/>
    <property type="match status" value="1"/>
</dbReference>
<dbReference type="RefSeq" id="WP_039628514.1">
    <property type="nucleotide sequence ID" value="NZ_CP095749.1"/>
</dbReference>
<dbReference type="PANTHER" id="PTHR11487">
    <property type="entry name" value="THIOESTERASE"/>
    <property type="match status" value="1"/>
</dbReference>
<dbReference type="InterPro" id="IPR020802">
    <property type="entry name" value="TesA-like"/>
</dbReference>
<comment type="similarity">
    <text evidence="1">Belongs to the thioesterase family.</text>
</comment>
<dbReference type="Gene3D" id="3.40.50.1820">
    <property type="entry name" value="alpha/beta hydrolase"/>
    <property type="match status" value="1"/>
</dbReference>
<dbReference type="Proteomes" id="UP001218629">
    <property type="component" value="Chromosome"/>
</dbReference>
<dbReference type="Pfam" id="PF00975">
    <property type="entry name" value="Thioesterase"/>
    <property type="match status" value="1"/>
</dbReference>
<dbReference type="SUPFAM" id="SSF53474">
    <property type="entry name" value="alpha/beta-Hydrolases"/>
    <property type="match status" value="1"/>
</dbReference>
<dbReference type="PANTHER" id="PTHR11487:SF0">
    <property type="entry name" value="S-ACYL FATTY ACID SYNTHASE THIOESTERASE, MEDIUM CHAIN"/>
    <property type="match status" value="1"/>
</dbReference>
<proteinExistence type="inferred from homology"/>
<keyword evidence="5" id="KW-1185">Reference proteome</keyword>
<evidence type="ECO:0000256" key="1">
    <source>
        <dbReference type="ARBA" id="ARBA00007169"/>
    </source>
</evidence>
<reference evidence="4 5" key="1">
    <citation type="submission" date="2022-03" db="EMBL/GenBank/DDBJ databases">
        <title>Streptomyces yunnanensis P86,complete genome.</title>
        <authorList>
            <person name="Chen S."/>
            <person name="Zhang Q."/>
        </authorList>
    </citation>
    <scope>NUCLEOTIDE SEQUENCE [LARGE SCALE GENOMIC DNA]</scope>
    <source>
        <strain evidence="4 5">P86</strain>
    </source>
</reference>
<sequence length="262" mass="28184">MRSQWFYTFGPVGNEASRDGGSTRLVCFPHAGGAASAYVPLSRVLTPAVRVLAVQYPGRQNRLREQPLSDIGRLADILADEVHEVDEGPFAFFGHSMGAVLAYEVARRLEARGAPGPVRLFLSGRNAPARVPGKHDRMRSDADVLRTVRLLGGTTASVLEDPELLAMVLPALRADYHAIGSYRWSPCPKLSVPFTVLVGDRDPVASRSGASAWCELTSAPTDVRVFPGGHFYLDHNVDGVAETVRRVLSVPTAVTGARAAAE</sequence>
<dbReference type="InterPro" id="IPR029058">
    <property type="entry name" value="AB_hydrolase_fold"/>
</dbReference>
<keyword evidence="2 4" id="KW-0378">Hydrolase</keyword>
<evidence type="ECO:0000256" key="2">
    <source>
        <dbReference type="ARBA" id="ARBA00022801"/>
    </source>
</evidence>
<organism evidence="4 5">
    <name type="scientific">Streptomyces yunnanensis</name>
    <dbReference type="NCBI Taxonomy" id="156453"/>
    <lineage>
        <taxon>Bacteria</taxon>
        <taxon>Bacillati</taxon>
        <taxon>Actinomycetota</taxon>
        <taxon>Actinomycetes</taxon>
        <taxon>Kitasatosporales</taxon>
        <taxon>Streptomycetaceae</taxon>
        <taxon>Streptomyces</taxon>
    </lineage>
</organism>
<dbReference type="EMBL" id="CP095749">
    <property type="protein sequence ID" value="WEB37919.1"/>
    <property type="molecule type" value="Genomic_DNA"/>
</dbReference>
<gene>
    <name evidence="4" type="ORF">MOV08_00190</name>
</gene>
<protein>
    <submittedName>
        <fullName evidence="4">Alpha/beta fold hydrolase</fullName>
    </submittedName>
</protein>
<dbReference type="InterPro" id="IPR012223">
    <property type="entry name" value="TEII"/>
</dbReference>